<evidence type="ECO:0000256" key="1">
    <source>
        <dbReference type="ARBA" id="ARBA00001946"/>
    </source>
</evidence>
<dbReference type="InterPro" id="IPR041633">
    <property type="entry name" value="Polbeta"/>
</dbReference>
<dbReference type="InterPro" id="IPR052038">
    <property type="entry name" value="Type-VII_TA_antitoxin"/>
</dbReference>
<dbReference type="Gene3D" id="3.30.460.10">
    <property type="entry name" value="Beta Polymerase, domain 2"/>
    <property type="match status" value="1"/>
</dbReference>
<dbReference type="CDD" id="cd05403">
    <property type="entry name" value="NT_KNTase_like"/>
    <property type="match status" value="1"/>
</dbReference>
<dbReference type="InterPro" id="IPR043519">
    <property type="entry name" value="NT_sf"/>
</dbReference>
<evidence type="ECO:0000256" key="5">
    <source>
        <dbReference type="ARBA" id="ARBA00022741"/>
    </source>
</evidence>
<evidence type="ECO:0000313" key="9">
    <source>
        <dbReference type="EMBL" id="OGY63375.1"/>
    </source>
</evidence>
<accession>A0A1G1ZFU6</accession>
<dbReference type="GO" id="GO:0016779">
    <property type="term" value="F:nucleotidyltransferase activity"/>
    <property type="evidence" value="ECO:0007669"/>
    <property type="project" value="UniProtKB-KW"/>
</dbReference>
<comment type="cofactor">
    <cofactor evidence="1">
        <name>Mg(2+)</name>
        <dbReference type="ChEBI" id="CHEBI:18420"/>
    </cofactor>
</comment>
<dbReference type="Proteomes" id="UP000177960">
    <property type="component" value="Unassembled WGS sequence"/>
</dbReference>
<dbReference type="GO" id="GO:0046872">
    <property type="term" value="F:metal ion binding"/>
    <property type="evidence" value="ECO:0007669"/>
    <property type="project" value="UniProtKB-KW"/>
</dbReference>
<evidence type="ECO:0000256" key="2">
    <source>
        <dbReference type="ARBA" id="ARBA00022679"/>
    </source>
</evidence>
<keyword evidence="6" id="KW-0067">ATP-binding</keyword>
<evidence type="ECO:0000256" key="7">
    <source>
        <dbReference type="ARBA" id="ARBA00022842"/>
    </source>
</evidence>
<dbReference type="Pfam" id="PF18765">
    <property type="entry name" value="Polbeta"/>
    <property type="match status" value="1"/>
</dbReference>
<evidence type="ECO:0000256" key="4">
    <source>
        <dbReference type="ARBA" id="ARBA00022723"/>
    </source>
</evidence>
<dbReference type="PANTHER" id="PTHR33571:SF14">
    <property type="entry name" value="PROTEIN ADENYLYLTRANSFERASE MJ0435-RELATED"/>
    <property type="match status" value="1"/>
</dbReference>
<keyword evidence="2" id="KW-0808">Transferase</keyword>
<evidence type="ECO:0000259" key="8">
    <source>
        <dbReference type="Pfam" id="PF18765"/>
    </source>
</evidence>
<keyword evidence="4" id="KW-0479">Metal-binding</keyword>
<protein>
    <recommendedName>
        <fullName evidence="8">Polymerase beta nucleotidyltransferase domain-containing protein</fullName>
    </recommendedName>
</protein>
<organism evidence="9 10">
    <name type="scientific">Candidatus Harrisonbacteria bacterium RIFCSPHIGHO2_02_FULL_42_16</name>
    <dbReference type="NCBI Taxonomy" id="1798404"/>
    <lineage>
        <taxon>Bacteria</taxon>
        <taxon>Candidatus Harrisoniibacteriota</taxon>
    </lineage>
</organism>
<evidence type="ECO:0000256" key="6">
    <source>
        <dbReference type="ARBA" id="ARBA00022840"/>
    </source>
</evidence>
<gene>
    <name evidence="9" type="ORF">A3B92_02070</name>
</gene>
<sequence>MQEIKDIKKKIAPILLENDVQFAGIFGSYGRGNENENSDIDILVKFKSSKSLLDIIGLEITLSDFLGLRVDLVTDQALCPHIKKEVLKDFRLIYGER</sequence>
<keyword evidence="3" id="KW-0548">Nucleotidyltransferase</keyword>
<name>A0A1G1ZFU6_9BACT</name>
<dbReference type="AlphaFoldDB" id="A0A1G1ZFU6"/>
<keyword evidence="7" id="KW-0460">Magnesium</keyword>
<proteinExistence type="predicted"/>
<evidence type="ECO:0000256" key="3">
    <source>
        <dbReference type="ARBA" id="ARBA00022695"/>
    </source>
</evidence>
<comment type="caution">
    <text evidence="9">The sequence shown here is derived from an EMBL/GenBank/DDBJ whole genome shotgun (WGS) entry which is preliminary data.</text>
</comment>
<evidence type="ECO:0000313" key="10">
    <source>
        <dbReference type="Proteomes" id="UP000177960"/>
    </source>
</evidence>
<dbReference type="SUPFAM" id="SSF81301">
    <property type="entry name" value="Nucleotidyltransferase"/>
    <property type="match status" value="1"/>
</dbReference>
<dbReference type="GO" id="GO:0005524">
    <property type="term" value="F:ATP binding"/>
    <property type="evidence" value="ECO:0007669"/>
    <property type="project" value="UniProtKB-KW"/>
</dbReference>
<dbReference type="EMBL" id="MHJG01000023">
    <property type="protein sequence ID" value="OGY63375.1"/>
    <property type="molecule type" value="Genomic_DNA"/>
</dbReference>
<reference evidence="9 10" key="1">
    <citation type="journal article" date="2016" name="Nat. Commun.">
        <title>Thousands of microbial genomes shed light on interconnected biogeochemical processes in an aquifer system.</title>
        <authorList>
            <person name="Anantharaman K."/>
            <person name="Brown C.T."/>
            <person name="Hug L.A."/>
            <person name="Sharon I."/>
            <person name="Castelle C.J."/>
            <person name="Probst A.J."/>
            <person name="Thomas B.C."/>
            <person name="Singh A."/>
            <person name="Wilkins M.J."/>
            <person name="Karaoz U."/>
            <person name="Brodie E.L."/>
            <person name="Williams K.H."/>
            <person name="Hubbard S.S."/>
            <person name="Banfield J.F."/>
        </authorList>
    </citation>
    <scope>NUCLEOTIDE SEQUENCE [LARGE SCALE GENOMIC DNA]</scope>
</reference>
<feature type="domain" description="Polymerase beta nucleotidyltransferase" evidence="8">
    <location>
        <begin position="9"/>
        <end position="95"/>
    </location>
</feature>
<dbReference type="STRING" id="1798404.A3B92_02070"/>
<dbReference type="PANTHER" id="PTHR33571">
    <property type="entry name" value="SSL8005 PROTEIN"/>
    <property type="match status" value="1"/>
</dbReference>
<keyword evidence="5" id="KW-0547">Nucleotide-binding</keyword>